<dbReference type="Pfam" id="PF08818">
    <property type="entry name" value="DUF1801"/>
    <property type="match status" value="1"/>
</dbReference>
<accession>A0ABS4TL06</accession>
<feature type="domain" description="YdhG-like" evidence="1">
    <location>
        <begin position="15"/>
        <end position="111"/>
    </location>
</feature>
<dbReference type="SUPFAM" id="SSF159888">
    <property type="entry name" value="YdhG-like"/>
    <property type="match status" value="1"/>
</dbReference>
<comment type="caution">
    <text evidence="2">The sequence shown here is derived from an EMBL/GenBank/DDBJ whole genome shotgun (WGS) entry which is preliminary data.</text>
</comment>
<dbReference type="Proteomes" id="UP001519332">
    <property type="component" value="Unassembled WGS sequence"/>
</dbReference>
<evidence type="ECO:0000313" key="3">
    <source>
        <dbReference type="Proteomes" id="UP001519332"/>
    </source>
</evidence>
<dbReference type="RefSeq" id="WP_209642336.1">
    <property type="nucleotide sequence ID" value="NZ_JAGINW010000001.1"/>
</dbReference>
<evidence type="ECO:0000259" key="1">
    <source>
        <dbReference type="Pfam" id="PF08818"/>
    </source>
</evidence>
<evidence type="ECO:0000313" key="2">
    <source>
        <dbReference type="EMBL" id="MBP2325092.1"/>
    </source>
</evidence>
<dbReference type="InterPro" id="IPR014922">
    <property type="entry name" value="YdhG-like"/>
</dbReference>
<gene>
    <name evidence="2" type="ORF">JOF56_005477</name>
</gene>
<organism evidence="2 3">
    <name type="scientific">Kibdelosporangium banguiense</name>
    <dbReference type="NCBI Taxonomy" id="1365924"/>
    <lineage>
        <taxon>Bacteria</taxon>
        <taxon>Bacillati</taxon>
        <taxon>Actinomycetota</taxon>
        <taxon>Actinomycetes</taxon>
        <taxon>Pseudonocardiales</taxon>
        <taxon>Pseudonocardiaceae</taxon>
        <taxon>Kibdelosporangium</taxon>
    </lineage>
</organism>
<name>A0ABS4TL06_9PSEU</name>
<dbReference type="Gene3D" id="3.90.1150.200">
    <property type="match status" value="1"/>
</dbReference>
<dbReference type="EMBL" id="JAGINW010000001">
    <property type="protein sequence ID" value="MBP2325092.1"/>
    <property type="molecule type" value="Genomic_DNA"/>
</dbReference>
<sequence length="116" mass="12603">MATVSDYVAALPAAQREIASKLLPLINEVLPGTDAVWHGHPVWSLGPTPGKSPVCLIKAYPRHVTFGFWKGQEITDPSGRLEPGAREMASVKLGAIDDIDAELFTDWLRQARAIEA</sequence>
<proteinExistence type="predicted"/>
<reference evidence="2 3" key="1">
    <citation type="submission" date="2021-03" db="EMBL/GenBank/DDBJ databases">
        <title>Sequencing the genomes of 1000 actinobacteria strains.</title>
        <authorList>
            <person name="Klenk H.-P."/>
        </authorList>
    </citation>
    <scope>NUCLEOTIDE SEQUENCE [LARGE SCALE GENOMIC DNA]</scope>
    <source>
        <strain evidence="2 3">DSM 46670</strain>
    </source>
</reference>
<protein>
    <recommendedName>
        <fullName evidence="1">YdhG-like domain-containing protein</fullName>
    </recommendedName>
</protein>
<keyword evidence="3" id="KW-1185">Reference proteome</keyword>